<gene>
    <name evidence="7" type="ORF">CLG96_04100</name>
</gene>
<evidence type="ECO:0000256" key="2">
    <source>
        <dbReference type="ARBA" id="ARBA00007581"/>
    </source>
</evidence>
<dbReference type="Pfam" id="PF02900">
    <property type="entry name" value="LigB"/>
    <property type="match status" value="1"/>
</dbReference>
<sequence>MLPALFVSHGAPTFPLTDAPARAFLEGLAAELPMRPKAILVISAHWEAVGPIVNDVVINETIHDFYGFPPELYRISYPAPGSKALADRVAALLGTKDIPVGRDPRRGLDHGAWVPLRLIYPHPDIPVVQLSVETAKGPAYHLELGRLLAPLREEGVLILGSGGFTHDLSSFRDYYHALHAPAPDWVTAFADWMDAALAAGRVDDLLAYRRLAPHAARNHPTEEHLLPLFVALGAGCGEGVRRLHASTTHGILRMDAYAFGGAA</sequence>
<dbReference type="GO" id="GO:0008270">
    <property type="term" value="F:zinc ion binding"/>
    <property type="evidence" value="ECO:0007669"/>
    <property type="project" value="InterPro"/>
</dbReference>
<feature type="domain" description="Extradiol ring-cleavage dioxygenase class III enzyme subunit B" evidence="6">
    <location>
        <begin position="33"/>
        <end position="238"/>
    </location>
</feature>
<dbReference type="RefSeq" id="WP_107966531.1">
    <property type="nucleotide sequence ID" value="NZ_NWBU01000004.1"/>
</dbReference>
<evidence type="ECO:0000313" key="7">
    <source>
        <dbReference type="EMBL" id="PTQ13299.1"/>
    </source>
</evidence>
<proteinExistence type="inferred from homology"/>
<keyword evidence="8" id="KW-1185">Reference proteome</keyword>
<dbReference type="Proteomes" id="UP000244162">
    <property type="component" value="Unassembled WGS sequence"/>
</dbReference>
<evidence type="ECO:0000256" key="3">
    <source>
        <dbReference type="ARBA" id="ARBA00022723"/>
    </source>
</evidence>
<keyword evidence="5" id="KW-0560">Oxidoreductase</keyword>
<dbReference type="InterPro" id="IPR014436">
    <property type="entry name" value="Extradiol_dOase_DODA"/>
</dbReference>
<evidence type="ECO:0000256" key="5">
    <source>
        <dbReference type="ARBA" id="ARBA00023002"/>
    </source>
</evidence>
<dbReference type="PANTHER" id="PTHR30096:SF0">
    <property type="entry name" value="4,5-DOPA DIOXYGENASE EXTRADIOL-LIKE PROTEIN"/>
    <property type="match status" value="1"/>
</dbReference>
<dbReference type="PANTHER" id="PTHR30096">
    <property type="entry name" value="4,5-DOPA DIOXYGENASE EXTRADIOL-LIKE PROTEIN"/>
    <property type="match status" value="1"/>
</dbReference>
<comment type="similarity">
    <text evidence="2">Belongs to the DODA-type extradiol aromatic ring-opening dioxygenase family.</text>
</comment>
<protein>
    <submittedName>
        <fullName evidence="7">Dioxygenase</fullName>
    </submittedName>
</protein>
<reference evidence="7 8" key="1">
    <citation type="submission" date="2017-09" db="EMBL/GenBank/DDBJ databases">
        <title>Sphingomonas panjinensis sp.nov., isolated from oil-contaminated soil.</title>
        <authorList>
            <person name="Wang L."/>
            <person name="Chen L."/>
        </authorList>
    </citation>
    <scope>NUCLEOTIDE SEQUENCE [LARGE SCALE GENOMIC DNA]</scope>
    <source>
        <strain evidence="7 8">FW-11</strain>
    </source>
</reference>
<evidence type="ECO:0000259" key="6">
    <source>
        <dbReference type="Pfam" id="PF02900"/>
    </source>
</evidence>
<evidence type="ECO:0000256" key="4">
    <source>
        <dbReference type="ARBA" id="ARBA00022833"/>
    </source>
</evidence>
<comment type="cofactor">
    <cofactor evidence="1">
        <name>Zn(2+)</name>
        <dbReference type="ChEBI" id="CHEBI:29105"/>
    </cofactor>
</comment>
<dbReference type="EMBL" id="NWBU01000004">
    <property type="protein sequence ID" value="PTQ13299.1"/>
    <property type="molecule type" value="Genomic_DNA"/>
</dbReference>
<dbReference type="Gene3D" id="3.40.830.10">
    <property type="entry name" value="LigB-like"/>
    <property type="match status" value="1"/>
</dbReference>
<accession>A0A2T5G2C1</accession>
<name>A0A2T5G2C1_9SPHN</name>
<dbReference type="SUPFAM" id="SSF53213">
    <property type="entry name" value="LigB-like"/>
    <property type="match status" value="1"/>
</dbReference>
<organism evidence="7 8">
    <name type="scientific">Sphingomonas oleivorans</name>
    <dbReference type="NCBI Taxonomy" id="1735121"/>
    <lineage>
        <taxon>Bacteria</taxon>
        <taxon>Pseudomonadati</taxon>
        <taxon>Pseudomonadota</taxon>
        <taxon>Alphaproteobacteria</taxon>
        <taxon>Sphingomonadales</taxon>
        <taxon>Sphingomonadaceae</taxon>
        <taxon>Sphingomonas</taxon>
    </lineage>
</organism>
<keyword evidence="4" id="KW-0862">Zinc</keyword>
<dbReference type="PIRSF" id="PIRSF006157">
    <property type="entry name" value="Doxgns_DODA"/>
    <property type="match status" value="1"/>
</dbReference>
<dbReference type="GO" id="GO:0016702">
    <property type="term" value="F:oxidoreductase activity, acting on single donors with incorporation of molecular oxygen, incorporation of two atoms of oxygen"/>
    <property type="evidence" value="ECO:0007669"/>
    <property type="project" value="UniProtKB-ARBA"/>
</dbReference>
<dbReference type="OrthoDB" id="9790889at2"/>
<keyword evidence="7" id="KW-0223">Dioxygenase</keyword>
<evidence type="ECO:0000313" key="8">
    <source>
        <dbReference type="Proteomes" id="UP000244162"/>
    </source>
</evidence>
<keyword evidence="3" id="KW-0479">Metal-binding</keyword>
<dbReference type="AlphaFoldDB" id="A0A2T5G2C1"/>
<dbReference type="InterPro" id="IPR004183">
    <property type="entry name" value="Xdiol_dOase_suB"/>
</dbReference>
<evidence type="ECO:0000256" key="1">
    <source>
        <dbReference type="ARBA" id="ARBA00001947"/>
    </source>
</evidence>
<dbReference type="CDD" id="cd07363">
    <property type="entry name" value="45_DOPA_Dioxygenase"/>
    <property type="match status" value="1"/>
</dbReference>
<comment type="caution">
    <text evidence="7">The sequence shown here is derived from an EMBL/GenBank/DDBJ whole genome shotgun (WGS) entry which is preliminary data.</text>
</comment>
<dbReference type="GO" id="GO:0008198">
    <property type="term" value="F:ferrous iron binding"/>
    <property type="evidence" value="ECO:0007669"/>
    <property type="project" value="InterPro"/>
</dbReference>